<dbReference type="GO" id="GO:0016018">
    <property type="term" value="F:cyclosporin A binding"/>
    <property type="evidence" value="ECO:0007669"/>
    <property type="project" value="TreeGrafter"/>
</dbReference>
<dbReference type="SUPFAM" id="SSF50891">
    <property type="entry name" value="Cyclophilin-like"/>
    <property type="match status" value="1"/>
</dbReference>
<dbReference type="PANTHER" id="PTHR11071">
    <property type="entry name" value="PEPTIDYL-PROLYL CIS-TRANS ISOMERASE"/>
    <property type="match status" value="1"/>
</dbReference>
<accession>A0A3M7Q6X4</accession>
<feature type="signal peptide" evidence="4">
    <location>
        <begin position="1"/>
        <end position="17"/>
    </location>
</feature>
<evidence type="ECO:0000256" key="4">
    <source>
        <dbReference type="RuleBase" id="RU363019"/>
    </source>
</evidence>
<protein>
    <recommendedName>
        <fullName evidence="4">Peptidyl-prolyl cis-trans isomerase</fullName>
        <shortName evidence="4">PPIase</shortName>
        <ecNumber evidence="4">5.2.1.8</ecNumber>
    </recommendedName>
</protein>
<dbReference type="FunFam" id="2.40.100.10:FF:000025">
    <property type="entry name" value="Peptidyl-prolyl cis-trans isomerase CYP19-2"/>
    <property type="match status" value="1"/>
</dbReference>
<dbReference type="PROSITE" id="PS50072">
    <property type="entry name" value="CSA_PPIASE_2"/>
    <property type="match status" value="1"/>
</dbReference>
<gene>
    <name evidence="6" type="ORF">BpHYR1_044728</name>
</gene>
<dbReference type="EMBL" id="REGN01007131">
    <property type="protein sequence ID" value="RNA07187.1"/>
    <property type="molecule type" value="Genomic_DNA"/>
</dbReference>
<proteinExistence type="inferred from homology"/>
<feature type="chain" id="PRO_5017848629" description="Peptidyl-prolyl cis-trans isomerase" evidence="4">
    <location>
        <begin position="18"/>
        <end position="230"/>
    </location>
</feature>
<evidence type="ECO:0000256" key="2">
    <source>
        <dbReference type="ARBA" id="ARBA00023110"/>
    </source>
</evidence>
<reference evidence="6 7" key="1">
    <citation type="journal article" date="2018" name="Sci. Rep.">
        <title>Genomic signatures of local adaptation to the degree of environmental predictability in rotifers.</title>
        <authorList>
            <person name="Franch-Gras L."/>
            <person name="Hahn C."/>
            <person name="Garcia-Roger E.M."/>
            <person name="Carmona M.J."/>
            <person name="Serra M."/>
            <person name="Gomez A."/>
        </authorList>
    </citation>
    <scope>NUCLEOTIDE SEQUENCE [LARGE SCALE GENOMIC DNA]</scope>
    <source>
        <strain evidence="6">HYR1</strain>
    </source>
</reference>
<keyword evidence="3 4" id="KW-0413">Isomerase</keyword>
<dbReference type="GO" id="GO:0003755">
    <property type="term" value="F:peptidyl-prolyl cis-trans isomerase activity"/>
    <property type="evidence" value="ECO:0007669"/>
    <property type="project" value="UniProtKB-UniRule"/>
</dbReference>
<dbReference type="OrthoDB" id="193499at2759"/>
<comment type="catalytic activity">
    <reaction evidence="1 4">
        <text>[protein]-peptidylproline (omega=180) = [protein]-peptidylproline (omega=0)</text>
        <dbReference type="Rhea" id="RHEA:16237"/>
        <dbReference type="Rhea" id="RHEA-COMP:10747"/>
        <dbReference type="Rhea" id="RHEA-COMP:10748"/>
        <dbReference type="ChEBI" id="CHEBI:83833"/>
        <dbReference type="ChEBI" id="CHEBI:83834"/>
        <dbReference type="EC" id="5.2.1.8"/>
    </reaction>
</comment>
<keyword evidence="7" id="KW-1185">Reference proteome</keyword>
<comment type="caution">
    <text evidence="6">The sequence shown here is derived from an EMBL/GenBank/DDBJ whole genome shotgun (WGS) entry which is preliminary data.</text>
</comment>
<evidence type="ECO:0000256" key="1">
    <source>
        <dbReference type="ARBA" id="ARBA00000971"/>
    </source>
</evidence>
<evidence type="ECO:0000313" key="7">
    <source>
        <dbReference type="Proteomes" id="UP000276133"/>
    </source>
</evidence>
<sequence length="230" mass="25727">MIKETIFLSLVVGVCFSQSIGTGDNLDDELDEPLRYIVTHEAYLDFEVRGNSTGESQKLGRVTIALFGDICPMTVTNFVQICKGFKRKGKKYSYVGSNIHRIVRDFVIQGGDIIKYDGTGSLSIYGEKFDDENFFLSHRSAGWISMANYGQDTNGSQFFITLVPARWLDGHHVVFGKVISGINIIKEIGEMETYKGTSVPKRQIEVVKSGVNDINKYELTEEQLNSQGDL</sequence>
<evidence type="ECO:0000259" key="5">
    <source>
        <dbReference type="PROSITE" id="PS50072"/>
    </source>
</evidence>
<keyword evidence="4" id="KW-0732">Signal</keyword>
<dbReference type="EC" id="5.2.1.8" evidence="4"/>
<evidence type="ECO:0000256" key="3">
    <source>
        <dbReference type="ARBA" id="ARBA00023235"/>
    </source>
</evidence>
<dbReference type="GO" id="GO:0005737">
    <property type="term" value="C:cytoplasm"/>
    <property type="evidence" value="ECO:0007669"/>
    <property type="project" value="TreeGrafter"/>
</dbReference>
<dbReference type="STRING" id="10195.A0A3M7Q6X4"/>
<dbReference type="Gene3D" id="2.40.100.10">
    <property type="entry name" value="Cyclophilin-like"/>
    <property type="match status" value="1"/>
</dbReference>
<organism evidence="6 7">
    <name type="scientific">Brachionus plicatilis</name>
    <name type="common">Marine rotifer</name>
    <name type="synonym">Brachionus muelleri</name>
    <dbReference type="NCBI Taxonomy" id="10195"/>
    <lineage>
        <taxon>Eukaryota</taxon>
        <taxon>Metazoa</taxon>
        <taxon>Spiralia</taxon>
        <taxon>Gnathifera</taxon>
        <taxon>Rotifera</taxon>
        <taxon>Eurotatoria</taxon>
        <taxon>Monogononta</taxon>
        <taxon>Pseudotrocha</taxon>
        <taxon>Ploima</taxon>
        <taxon>Brachionidae</taxon>
        <taxon>Brachionus</taxon>
    </lineage>
</organism>
<dbReference type="InterPro" id="IPR002130">
    <property type="entry name" value="Cyclophilin-type_PPIase_dom"/>
</dbReference>
<dbReference type="Pfam" id="PF00160">
    <property type="entry name" value="Pro_isomerase"/>
    <property type="match status" value="1"/>
</dbReference>
<dbReference type="PANTHER" id="PTHR11071:SF547">
    <property type="entry name" value="PEPTIDYL-PROLYL CIS-TRANS ISOMERASE"/>
    <property type="match status" value="1"/>
</dbReference>
<dbReference type="GO" id="GO:0006457">
    <property type="term" value="P:protein folding"/>
    <property type="evidence" value="ECO:0007669"/>
    <property type="project" value="TreeGrafter"/>
</dbReference>
<dbReference type="AlphaFoldDB" id="A0A3M7Q6X4"/>
<comment type="similarity">
    <text evidence="4">Belongs to the cyclophilin-type PPIase family.</text>
</comment>
<comment type="function">
    <text evidence="4">PPIases accelerate the folding of proteins. It catalyzes the cis-trans isomerization of proline imidic peptide bonds in oligopeptides.</text>
</comment>
<dbReference type="Proteomes" id="UP000276133">
    <property type="component" value="Unassembled WGS sequence"/>
</dbReference>
<dbReference type="PRINTS" id="PR00153">
    <property type="entry name" value="CSAPPISMRASE"/>
</dbReference>
<keyword evidence="2 4" id="KW-0697">Rotamase</keyword>
<feature type="domain" description="PPIase cyclophilin-type" evidence="5">
    <location>
        <begin position="56"/>
        <end position="211"/>
    </location>
</feature>
<name>A0A3M7Q6X4_BRAPC</name>
<evidence type="ECO:0000313" key="6">
    <source>
        <dbReference type="EMBL" id="RNA07187.1"/>
    </source>
</evidence>
<dbReference type="InterPro" id="IPR029000">
    <property type="entry name" value="Cyclophilin-like_dom_sf"/>
</dbReference>